<dbReference type="InterPro" id="IPR011990">
    <property type="entry name" value="TPR-like_helical_dom_sf"/>
</dbReference>
<keyword evidence="7 8" id="KW-0472">Membrane</keyword>
<sequence length="1532" mass="171592">MQMRTVPFFFAAEGGKGAAWQRNAYLLDEMTWKRQELNEVLYGVAMNAYAKSFHWKDASILLDELSDADLECNVVIGGTALSSCEKGSQWKQAIATIEAQRERELEISLVAFNTLLSSVSAMRSMDDPRAWALGILLSEEHWKQGLQADIISFNSMLKSRPHWPRALELCNILQLEGLQATTTTYNTFISSCDEDGTWQNALHGVRGTGVECDIISCNSLLKSCRLTGCSWTLTLSWLDLPGLATDHFTRTGAIAVGGDGTWRRAMRLMGGTTVAYNAAIAEPWWCALTVLELTRVNRLSPDAITYSATMSVLGQVHWLEVVHLLKEMQTVSLEADVISFNASISACGRNSQWRRAMHLVHAARHGGGDSTVVTCNAAMSACEVSGFWQNALQLFQDLQEDDQPDIISYCALISSCEKGHQWQAACHFLQQLEAPSEVAFSAAISATEKALEWPMALHLLNQMRHSRQGSLVATNAAISACEKCGRWEHALALLKDLEDQQLLADVISYSTAVSAMAKGTQWVFALGLLQKLRLSEVRPNVISYNAALCASAAALQQQIAWELFSALHTDVVEPDVVTYCAVASQSSFHKSLTIMELVAHVSLRELNGLRNQIQGLQQLARGLEEHNEEGDTEVWQLSHEDAALLGEESPLTPEALILQRSVRSHEHGIHGPSQLRLNSHMMELSMKASEAVDALGHSNWKPSVLNGLARHSVYSMANASQSASGIVLPGCGRVKAVPPDSKFRIAWDLFGMMLMVCDAFVLPVCMAWDLNITPFPQTYWERGMLQVFAIVSLAFWPLDIALNFFTGFHVKGHYNYALWAIAKRYMMTWFAFDLSVVTIDYGAAFTITGTEDDAAGFLQPLRSARYLRVLRMVRILRILKAGKVNVMLENLVIAMGRQWLILAFMVGKMLMAIGLVTHILTCLWFWLGKLVHEEGIRKSWLDLANVTELDLGLQYAHSASWILLPPSPPTLEPDSRVERLASLMCFVTTVLVIGSALSILTGTLNEIRQVNNERSKKRRELRIFLQTRRVPTELLMRVMSYADYKIARHSPVSYDSSLISPMLEAELAIVNFGNILTEHPVFNMVRTLFPNIFADLCNSLEKRYFCEMEYVFHAGTLVEMMYITSHGTFSLMKDKKASKVNTFTDERHYFGEVALYVEAALHPFALQTASFAEVFVLSVSRLTNVLVNSPLCATMFVEYATDFIGRYKVPMQPTWEEVDDLVRLQEECARESCANNSFALPINLDSRKYLAHLDLRYIQADPTCSTQAALETLEDSEMDPARTVLKEFIAEVVHSEEASAAETLLKLREAYVELDVRDRKRVRWIEREREGGQVPRQTKVQDGLHARFSEPMEQERAESGILSLIALVRRDYEMFVTPQKADMALSRAQWDALQDILEWAQPNPDKLAGAMFLVAIKGLGKFRSLTGQMPREDQRPEKALLYLLRFHPHAVPSLNEMSEEAQEFVIGILELQQSFNFAQMLQAENVPANLAKLQAQIRERQGIDLLKFYVLFLLAFMSGLAGGRGSRLSPEA</sequence>
<name>A0ABP0Q6N0_9DINO</name>
<dbReference type="PANTHER" id="PTHR47447">
    <property type="entry name" value="OS03G0856100 PROTEIN"/>
    <property type="match status" value="1"/>
</dbReference>
<dbReference type="SUPFAM" id="SSF81324">
    <property type="entry name" value="Voltage-gated potassium channels"/>
    <property type="match status" value="1"/>
</dbReference>
<evidence type="ECO:0000256" key="8">
    <source>
        <dbReference type="SAM" id="Phobius"/>
    </source>
</evidence>
<evidence type="ECO:0000313" key="10">
    <source>
        <dbReference type="EMBL" id="CAK9082659.1"/>
    </source>
</evidence>
<dbReference type="InterPro" id="IPR002885">
    <property type="entry name" value="PPR_rpt"/>
</dbReference>
<dbReference type="Pfam" id="PF00520">
    <property type="entry name" value="Ion_trans"/>
    <property type="match status" value="1"/>
</dbReference>
<keyword evidence="5 8" id="KW-1133">Transmembrane helix</keyword>
<gene>
    <name evidence="10" type="ORF">CCMP2556_LOCUS40367</name>
</gene>
<dbReference type="InterPro" id="IPR005821">
    <property type="entry name" value="Ion_trans_dom"/>
</dbReference>
<evidence type="ECO:0000259" key="9">
    <source>
        <dbReference type="PROSITE" id="PS50042"/>
    </source>
</evidence>
<evidence type="ECO:0000256" key="4">
    <source>
        <dbReference type="ARBA" id="ARBA00022737"/>
    </source>
</evidence>
<feature type="transmembrane region" description="Helical" evidence="8">
    <location>
        <begin position="784"/>
        <end position="805"/>
    </location>
</feature>
<dbReference type="Pfam" id="PF13812">
    <property type="entry name" value="PPR_3"/>
    <property type="match status" value="1"/>
</dbReference>
<dbReference type="InterPro" id="IPR049232">
    <property type="entry name" value="DUF6829"/>
</dbReference>
<dbReference type="Pfam" id="PF01535">
    <property type="entry name" value="PPR"/>
    <property type="match status" value="2"/>
</dbReference>
<evidence type="ECO:0000256" key="6">
    <source>
        <dbReference type="ARBA" id="ARBA00023065"/>
    </source>
</evidence>
<dbReference type="InterPro" id="IPR018490">
    <property type="entry name" value="cNMP-bd_dom_sf"/>
</dbReference>
<organism evidence="10 11">
    <name type="scientific">Durusdinium trenchii</name>
    <dbReference type="NCBI Taxonomy" id="1381693"/>
    <lineage>
        <taxon>Eukaryota</taxon>
        <taxon>Sar</taxon>
        <taxon>Alveolata</taxon>
        <taxon>Dinophyceae</taxon>
        <taxon>Suessiales</taxon>
        <taxon>Symbiodiniaceae</taxon>
        <taxon>Durusdinium</taxon>
    </lineage>
</organism>
<comment type="subcellular location">
    <subcellularLocation>
        <location evidence="1">Membrane</location>
        <topology evidence="1">Multi-pass membrane protein</topology>
    </subcellularLocation>
</comment>
<dbReference type="Proteomes" id="UP001642484">
    <property type="component" value="Unassembled WGS sequence"/>
</dbReference>
<dbReference type="InterPro" id="IPR014710">
    <property type="entry name" value="RmlC-like_jellyroll"/>
</dbReference>
<dbReference type="PANTHER" id="PTHR47447:SF17">
    <property type="entry name" value="OS12G0638900 PROTEIN"/>
    <property type="match status" value="1"/>
</dbReference>
<accession>A0ABP0Q6N0</accession>
<evidence type="ECO:0000256" key="2">
    <source>
        <dbReference type="ARBA" id="ARBA00022448"/>
    </source>
</evidence>
<evidence type="ECO:0000313" key="11">
    <source>
        <dbReference type="Proteomes" id="UP001642484"/>
    </source>
</evidence>
<dbReference type="PROSITE" id="PS50042">
    <property type="entry name" value="CNMP_BINDING_3"/>
    <property type="match status" value="1"/>
</dbReference>
<keyword evidence="2" id="KW-0813">Transport</keyword>
<keyword evidence="3 8" id="KW-0812">Transmembrane</keyword>
<dbReference type="EMBL" id="CAXAMN010023951">
    <property type="protein sequence ID" value="CAK9082659.1"/>
    <property type="molecule type" value="Genomic_DNA"/>
</dbReference>
<keyword evidence="4" id="KW-0677">Repeat</keyword>
<dbReference type="Gene3D" id="1.10.287.70">
    <property type="match status" value="1"/>
</dbReference>
<proteinExistence type="predicted"/>
<feature type="transmembrane region" description="Helical" evidence="8">
    <location>
        <begin position="899"/>
        <end position="927"/>
    </location>
</feature>
<evidence type="ECO:0000256" key="3">
    <source>
        <dbReference type="ARBA" id="ARBA00022692"/>
    </source>
</evidence>
<dbReference type="Gene3D" id="2.60.120.10">
    <property type="entry name" value="Jelly Rolls"/>
    <property type="match status" value="1"/>
</dbReference>
<dbReference type="SUPFAM" id="SSF51206">
    <property type="entry name" value="cAMP-binding domain-like"/>
    <property type="match status" value="1"/>
</dbReference>
<evidence type="ECO:0000256" key="5">
    <source>
        <dbReference type="ARBA" id="ARBA00022989"/>
    </source>
</evidence>
<keyword evidence="11" id="KW-1185">Reference proteome</keyword>
<feature type="domain" description="Cyclic nucleotide-binding" evidence="9">
    <location>
        <begin position="1084"/>
        <end position="1181"/>
    </location>
</feature>
<dbReference type="InterPro" id="IPR000595">
    <property type="entry name" value="cNMP-bd_dom"/>
</dbReference>
<reference evidence="10 11" key="1">
    <citation type="submission" date="2024-02" db="EMBL/GenBank/DDBJ databases">
        <authorList>
            <person name="Chen Y."/>
            <person name="Shah S."/>
            <person name="Dougan E. K."/>
            <person name="Thang M."/>
            <person name="Chan C."/>
        </authorList>
    </citation>
    <scope>NUCLEOTIDE SEQUENCE [LARGE SCALE GENOMIC DNA]</scope>
</reference>
<evidence type="ECO:0000256" key="7">
    <source>
        <dbReference type="ARBA" id="ARBA00023136"/>
    </source>
</evidence>
<keyword evidence="6" id="KW-0406">Ion transport</keyword>
<comment type="caution">
    <text evidence="10">The sequence shown here is derived from an EMBL/GenBank/DDBJ whole genome shotgun (WGS) entry which is preliminary data.</text>
</comment>
<dbReference type="CDD" id="cd00038">
    <property type="entry name" value="CAP_ED"/>
    <property type="match status" value="1"/>
</dbReference>
<feature type="transmembrane region" description="Helical" evidence="8">
    <location>
        <begin position="745"/>
        <end position="764"/>
    </location>
</feature>
<dbReference type="Pfam" id="PF20717">
    <property type="entry name" value="DUF6829"/>
    <property type="match status" value="1"/>
</dbReference>
<evidence type="ECO:0000256" key="1">
    <source>
        <dbReference type="ARBA" id="ARBA00004141"/>
    </source>
</evidence>
<protein>
    <recommendedName>
        <fullName evidence="9">Cyclic nucleotide-binding domain-containing protein</fullName>
    </recommendedName>
</protein>
<dbReference type="Gene3D" id="1.25.40.10">
    <property type="entry name" value="Tetratricopeptide repeat domain"/>
    <property type="match status" value="4"/>
</dbReference>